<dbReference type="EMBL" id="LBTJ01000022">
    <property type="protein sequence ID" value="KKQ37934.1"/>
    <property type="molecule type" value="Genomic_DNA"/>
</dbReference>
<organism evidence="1 2">
    <name type="scientific">Candidatus Roizmanbacteria bacterium GW2011_GWA2_37_7</name>
    <dbReference type="NCBI Taxonomy" id="1618481"/>
    <lineage>
        <taxon>Bacteria</taxon>
        <taxon>Candidatus Roizmaniibacteriota</taxon>
    </lineage>
</organism>
<sequence length="91" mass="10319">MPDEKEFHKCLVYQSRCENVSFTAIKQLNGSTFESKHSNEVLVTWDRPALLAPSELNILKTEKNDTTEDSQGSVLIRLLTAILEKILSILK</sequence>
<gene>
    <name evidence="1" type="ORF">US54_C0022G0006</name>
</gene>
<dbReference type="STRING" id="1618481.US54_C0022G0006"/>
<comment type="caution">
    <text evidence="1">The sequence shown here is derived from an EMBL/GenBank/DDBJ whole genome shotgun (WGS) entry which is preliminary data.</text>
</comment>
<accession>A0A0G0JMB1</accession>
<protein>
    <submittedName>
        <fullName evidence="1">Uncharacterized protein</fullName>
    </submittedName>
</protein>
<evidence type="ECO:0000313" key="2">
    <source>
        <dbReference type="Proteomes" id="UP000034471"/>
    </source>
</evidence>
<proteinExistence type="predicted"/>
<reference evidence="1 2" key="1">
    <citation type="journal article" date="2015" name="Nature">
        <title>rRNA introns, odd ribosomes, and small enigmatic genomes across a large radiation of phyla.</title>
        <authorList>
            <person name="Brown C.T."/>
            <person name="Hug L.A."/>
            <person name="Thomas B.C."/>
            <person name="Sharon I."/>
            <person name="Castelle C.J."/>
            <person name="Singh A."/>
            <person name="Wilkins M.J."/>
            <person name="Williams K.H."/>
            <person name="Banfield J.F."/>
        </authorList>
    </citation>
    <scope>NUCLEOTIDE SEQUENCE [LARGE SCALE GENOMIC DNA]</scope>
</reference>
<evidence type="ECO:0000313" key="1">
    <source>
        <dbReference type="EMBL" id="KKQ37934.1"/>
    </source>
</evidence>
<dbReference type="AlphaFoldDB" id="A0A0G0JMB1"/>
<dbReference type="Proteomes" id="UP000034471">
    <property type="component" value="Unassembled WGS sequence"/>
</dbReference>
<name>A0A0G0JMB1_9BACT</name>